<dbReference type="InterPro" id="IPR036188">
    <property type="entry name" value="FAD/NAD-bd_sf"/>
</dbReference>
<reference evidence="1 2" key="1">
    <citation type="submission" date="2020-06" db="EMBL/GenBank/DDBJ databases">
        <title>Photobacterium damselae subsp. damselae comparative genomics.</title>
        <authorList>
            <person name="Osorio C.R."/>
        </authorList>
    </citation>
    <scope>NUCLEOTIDE SEQUENCE [LARGE SCALE GENOMIC DNA]</scope>
    <source>
        <strain evidence="1 2">TW250/03</strain>
    </source>
</reference>
<name>A0A850QWN2_PHODD</name>
<protein>
    <submittedName>
        <fullName evidence="1">2-enoate reductase</fullName>
    </submittedName>
</protein>
<proteinExistence type="predicted"/>
<dbReference type="AlphaFoldDB" id="A0A850QWN2"/>
<dbReference type="Proteomes" id="UP000533429">
    <property type="component" value="Unassembled WGS sequence"/>
</dbReference>
<dbReference type="EMBL" id="JABXOR010000702">
    <property type="protein sequence ID" value="NVP00798.1"/>
    <property type="molecule type" value="Genomic_DNA"/>
</dbReference>
<accession>A0A850QWN2</accession>
<evidence type="ECO:0000313" key="2">
    <source>
        <dbReference type="Proteomes" id="UP000533429"/>
    </source>
</evidence>
<dbReference type="Gene3D" id="3.50.50.60">
    <property type="entry name" value="FAD/NAD(P)-binding domain"/>
    <property type="match status" value="1"/>
</dbReference>
<gene>
    <name evidence="1" type="ORF">HWA77_11305</name>
</gene>
<sequence>KLSTKLRTITETGIEIEDQDSNISSIDYPHVVLALGYKAESSIYDQLANQLEVDEIYNIGDSQQARTIMAAIWEGYEVARQI</sequence>
<organism evidence="1 2">
    <name type="scientific">Photobacterium damselae subsp. damselae</name>
    <name type="common">Listonella damsela</name>
    <dbReference type="NCBI Taxonomy" id="85581"/>
    <lineage>
        <taxon>Bacteria</taxon>
        <taxon>Pseudomonadati</taxon>
        <taxon>Pseudomonadota</taxon>
        <taxon>Gammaproteobacteria</taxon>
        <taxon>Vibrionales</taxon>
        <taxon>Vibrionaceae</taxon>
        <taxon>Photobacterium</taxon>
    </lineage>
</organism>
<feature type="non-terminal residue" evidence="1">
    <location>
        <position position="1"/>
    </location>
</feature>
<dbReference type="Gene3D" id="3.40.50.720">
    <property type="entry name" value="NAD(P)-binding Rossmann-like Domain"/>
    <property type="match status" value="1"/>
</dbReference>
<evidence type="ECO:0000313" key="1">
    <source>
        <dbReference type="EMBL" id="NVP00798.1"/>
    </source>
</evidence>
<comment type="caution">
    <text evidence="1">The sequence shown here is derived from an EMBL/GenBank/DDBJ whole genome shotgun (WGS) entry which is preliminary data.</text>
</comment>